<feature type="binding site" evidence="2">
    <location>
        <position position="190"/>
    </location>
    <ligand>
        <name>Fe cation</name>
        <dbReference type="ChEBI" id="CHEBI:24875"/>
        <label>2</label>
    </ligand>
</feature>
<evidence type="ECO:0000256" key="2">
    <source>
        <dbReference type="PIRSR" id="PIRSR004789-51"/>
    </source>
</evidence>
<feature type="binding site" evidence="2">
    <location>
        <position position="192"/>
    </location>
    <ligand>
        <name>Fe cation</name>
        <dbReference type="ChEBI" id="CHEBI:24875"/>
        <label>1</label>
    </ligand>
</feature>
<feature type="binding site" evidence="2">
    <location>
        <position position="165"/>
    </location>
    <ligand>
        <name>Fe cation</name>
        <dbReference type="ChEBI" id="CHEBI:24875"/>
        <label>2</label>
    </ligand>
</feature>
<feature type="binding site" evidence="2">
    <location>
        <position position="39"/>
    </location>
    <ligand>
        <name>Fe cation</name>
        <dbReference type="ChEBI" id="CHEBI:24875"/>
        <label>1</label>
    </ligand>
</feature>
<dbReference type="Gene3D" id="3.60.21.10">
    <property type="match status" value="1"/>
</dbReference>
<gene>
    <name evidence="3" type="ORF">ENR01_02030</name>
</gene>
<organism evidence="3">
    <name type="scientific">candidate division WWE3 bacterium</name>
    <dbReference type="NCBI Taxonomy" id="2053526"/>
    <lineage>
        <taxon>Bacteria</taxon>
        <taxon>Katanobacteria</taxon>
    </lineage>
</organism>
<evidence type="ECO:0000313" key="3">
    <source>
        <dbReference type="EMBL" id="HEX61916.1"/>
    </source>
</evidence>
<dbReference type="PANTHER" id="PTHR36303">
    <property type="entry name" value="2',3'-CYCLIC-NUCLEOTIDE 2'-PHOSPHODIESTERASE"/>
    <property type="match status" value="1"/>
</dbReference>
<dbReference type="InterPro" id="IPR005235">
    <property type="entry name" value="YmdB-like"/>
</dbReference>
<dbReference type="GO" id="GO:0004113">
    <property type="term" value="F:2',3'-cyclic-nucleotide 3'-phosphodiesterase activity"/>
    <property type="evidence" value="ECO:0007669"/>
    <property type="project" value="TreeGrafter"/>
</dbReference>
<feature type="binding site" evidence="2">
    <location>
        <position position="67"/>
    </location>
    <ligand>
        <name>Fe cation</name>
        <dbReference type="ChEBI" id="CHEBI:24875"/>
        <label>2</label>
    </ligand>
</feature>
<feature type="binding site" evidence="2">
    <location>
        <position position="8"/>
    </location>
    <ligand>
        <name>Fe cation</name>
        <dbReference type="ChEBI" id="CHEBI:24875"/>
        <label>1</label>
    </ligand>
</feature>
<comment type="caution">
    <text evidence="3">The sequence shown here is derived from an EMBL/GenBank/DDBJ whole genome shotgun (WGS) entry which is preliminary data.</text>
</comment>
<sequence length="276" mass="30370">MKILFIGDIVGKLGRRTVAKVLPDLRNKEKLDLVIANAENVTHGRGAKLEHLRELRAVGVDFFTSGDHIFYLDPWEPFSDPSVPVIRPANLPAGTPGEGWGIFEAAGKKVAVISLLGWEFLGERLVEDNRNTWLKGEVRNPFQVAEELVRKIAGKKADLVLVDFHAELTSEKRALGFFLDGRATAVLGTHTHVPTADATILPQGTGYVSDLGMTGARDSVLGVEPAVIIARLKEESAEPFVWMEKGPAVFRSVLIEIGKGNRVKRIERMDLEVSYL</sequence>
<evidence type="ECO:0000256" key="1">
    <source>
        <dbReference type="PIRSR" id="PIRSR004789-50"/>
    </source>
</evidence>
<feature type="binding site" evidence="2">
    <location>
        <position position="39"/>
    </location>
    <ligand>
        <name>Fe cation</name>
        <dbReference type="ChEBI" id="CHEBI:24875"/>
        <label>2</label>
    </ligand>
</feature>
<dbReference type="Pfam" id="PF13277">
    <property type="entry name" value="YmdB"/>
    <property type="match status" value="1"/>
</dbReference>
<dbReference type="GO" id="GO:0046872">
    <property type="term" value="F:metal ion binding"/>
    <property type="evidence" value="ECO:0007669"/>
    <property type="project" value="UniProtKB-KW"/>
</dbReference>
<feature type="binding site" evidence="2">
    <location>
        <position position="40"/>
    </location>
    <ligand>
        <name>Fe cation</name>
        <dbReference type="ChEBI" id="CHEBI:24875"/>
        <label>1</label>
    </ligand>
</feature>
<accession>A0A832E0U9</accession>
<protein>
    <submittedName>
        <fullName evidence="3">YmdB family metallophosphoesterase</fullName>
    </submittedName>
</protein>
<feature type="active site" description="Proton donor" evidence="1">
    <location>
        <position position="68"/>
    </location>
</feature>
<name>A0A832E0U9_UNCKA</name>
<dbReference type="PANTHER" id="PTHR36303:SF1">
    <property type="entry name" value="2',3'-CYCLIC-NUCLEOTIDE 2'-PHOSPHODIESTERASE"/>
    <property type="match status" value="1"/>
</dbReference>
<dbReference type="PIRSF" id="PIRSF004789">
    <property type="entry name" value="DR1281"/>
    <property type="match status" value="1"/>
</dbReference>
<keyword evidence="2" id="KW-0479">Metal-binding</keyword>
<proteinExistence type="predicted"/>
<dbReference type="EMBL" id="DSPJ01000057">
    <property type="protein sequence ID" value="HEX61916.1"/>
    <property type="molecule type" value="Genomic_DNA"/>
</dbReference>
<dbReference type="SUPFAM" id="SSF56300">
    <property type="entry name" value="Metallo-dependent phosphatases"/>
    <property type="match status" value="1"/>
</dbReference>
<dbReference type="AlphaFoldDB" id="A0A832E0U9"/>
<dbReference type="InterPro" id="IPR029052">
    <property type="entry name" value="Metallo-depent_PP-like"/>
</dbReference>
<reference evidence="3" key="1">
    <citation type="journal article" date="2020" name="mSystems">
        <title>Genome- and Community-Level Interaction Insights into Carbon Utilization and Element Cycling Functions of Hydrothermarchaeota in Hydrothermal Sediment.</title>
        <authorList>
            <person name="Zhou Z."/>
            <person name="Liu Y."/>
            <person name="Xu W."/>
            <person name="Pan J."/>
            <person name="Luo Z.H."/>
            <person name="Li M."/>
        </authorList>
    </citation>
    <scope>NUCLEOTIDE SEQUENCE [LARGE SCALE GENOMIC DNA]</scope>
    <source>
        <strain evidence="3">SpSt-361</strain>
    </source>
</reference>